<dbReference type="InterPro" id="IPR023214">
    <property type="entry name" value="HAD_sf"/>
</dbReference>
<accession>A0A9D2SVP0</accession>
<reference evidence="1" key="1">
    <citation type="journal article" date="2021" name="PeerJ">
        <title>Extensive microbial diversity within the chicken gut microbiome revealed by metagenomics and culture.</title>
        <authorList>
            <person name="Gilroy R."/>
            <person name="Ravi A."/>
            <person name="Getino M."/>
            <person name="Pursley I."/>
            <person name="Horton D.L."/>
            <person name="Alikhan N.F."/>
            <person name="Baker D."/>
            <person name="Gharbi K."/>
            <person name="Hall N."/>
            <person name="Watson M."/>
            <person name="Adriaenssens E.M."/>
            <person name="Foster-Nyarko E."/>
            <person name="Jarju S."/>
            <person name="Secka A."/>
            <person name="Antonio M."/>
            <person name="Oren A."/>
            <person name="Chaudhuri R.R."/>
            <person name="La Ragione R."/>
            <person name="Hildebrand F."/>
            <person name="Pallen M.J."/>
        </authorList>
    </citation>
    <scope>NUCLEOTIDE SEQUENCE</scope>
    <source>
        <strain evidence="1">CHK187-11901</strain>
    </source>
</reference>
<dbReference type="Pfam" id="PF08282">
    <property type="entry name" value="Hydrolase_3"/>
    <property type="match status" value="1"/>
</dbReference>
<dbReference type="InterPro" id="IPR036412">
    <property type="entry name" value="HAD-like_sf"/>
</dbReference>
<dbReference type="NCBIfam" id="TIGR00099">
    <property type="entry name" value="Cof-subfamily"/>
    <property type="match status" value="1"/>
</dbReference>
<dbReference type="GO" id="GO:0000287">
    <property type="term" value="F:magnesium ion binding"/>
    <property type="evidence" value="ECO:0007669"/>
    <property type="project" value="TreeGrafter"/>
</dbReference>
<sequence>MIKLIITDMDGTLLHDDKSMPAGTFDLIHALHARGITFAAGSGRQYASLKDSFAPCADLMYFIAENGAMSADGKNDTILDQHSLEHEDVHRFLKVCAQIPQATVVLCGVRSAWYTSEDPRDLRNITPYYYRHQRVDDLSAVDDEILKIAILHHDGTAEHVYPLFQPYADDFSIAVSAFEWMDIMRKGVHKGIGVRKLQEHLGISKEETMIFGDFMNDYEMLQEAHFSVAMKNALPQIKAICREETEYTNEEDGVIRWIRKILK</sequence>
<dbReference type="InterPro" id="IPR006379">
    <property type="entry name" value="HAD-SF_hydro_IIB"/>
</dbReference>
<proteinExistence type="predicted"/>
<dbReference type="PANTHER" id="PTHR10000:SF53">
    <property type="entry name" value="5-AMINO-6-(5-PHOSPHO-D-RIBITYLAMINO)URACIL PHOSPHATASE YBJI-RELATED"/>
    <property type="match status" value="1"/>
</dbReference>
<dbReference type="AlphaFoldDB" id="A0A9D2SVP0"/>
<dbReference type="InterPro" id="IPR000150">
    <property type="entry name" value="Cof"/>
</dbReference>
<organism evidence="1 2">
    <name type="scientific">Candidatus Merdibacter merdavium</name>
    <dbReference type="NCBI Taxonomy" id="2838692"/>
    <lineage>
        <taxon>Bacteria</taxon>
        <taxon>Bacillati</taxon>
        <taxon>Bacillota</taxon>
        <taxon>Erysipelotrichia</taxon>
        <taxon>Erysipelotrichales</taxon>
        <taxon>Erysipelotrichaceae</taxon>
        <taxon>Merdibacter</taxon>
    </lineage>
</organism>
<dbReference type="EMBL" id="DWWM01000007">
    <property type="protein sequence ID" value="HJC35821.1"/>
    <property type="molecule type" value="Genomic_DNA"/>
</dbReference>
<evidence type="ECO:0000313" key="1">
    <source>
        <dbReference type="EMBL" id="HJC35821.1"/>
    </source>
</evidence>
<dbReference type="SUPFAM" id="SSF56784">
    <property type="entry name" value="HAD-like"/>
    <property type="match status" value="1"/>
</dbReference>
<reference evidence="1" key="2">
    <citation type="submission" date="2021-04" db="EMBL/GenBank/DDBJ databases">
        <authorList>
            <person name="Gilroy R."/>
        </authorList>
    </citation>
    <scope>NUCLEOTIDE SEQUENCE</scope>
    <source>
        <strain evidence="1">CHK187-11901</strain>
    </source>
</reference>
<dbReference type="SFLD" id="SFLDS00003">
    <property type="entry name" value="Haloacid_Dehalogenase"/>
    <property type="match status" value="1"/>
</dbReference>
<name>A0A9D2SVP0_9FIRM</name>
<dbReference type="NCBIfam" id="TIGR01484">
    <property type="entry name" value="HAD-SF-IIB"/>
    <property type="match status" value="1"/>
</dbReference>
<protein>
    <submittedName>
        <fullName evidence="1">HAD family hydrolase</fullName>
    </submittedName>
</protein>
<keyword evidence="1" id="KW-0378">Hydrolase</keyword>
<dbReference type="Gene3D" id="3.30.1240.10">
    <property type="match status" value="1"/>
</dbReference>
<dbReference type="GO" id="GO:0016791">
    <property type="term" value="F:phosphatase activity"/>
    <property type="evidence" value="ECO:0007669"/>
    <property type="project" value="UniProtKB-ARBA"/>
</dbReference>
<gene>
    <name evidence="1" type="ORF">H9702_01670</name>
</gene>
<dbReference type="SFLD" id="SFLDG01140">
    <property type="entry name" value="C2.B:_Phosphomannomutase_and_P"/>
    <property type="match status" value="1"/>
</dbReference>
<dbReference type="Proteomes" id="UP000823896">
    <property type="component" value="Unassembled WGS sequence"/>
</dbReference>
<dbReference type="GO" id="GO:0005829">
    <property type="term" value="C:cytosol"/>
    <property type="evidence" value="ECO:0007669"/>
    <property type="project" value="TreeGrafter"/>
</dbReference>
<evidence type="ECO:0000313" key="2">
    <source>
        <dbReference type="Proteomes" id="UP000823896"/>
    </source>
</evidence>
<dbReference type="PANTHER" id="PTHR10000">
    <property type="entry name" value="PHOSPHOSERINE PHOSPHATASE"/>
    <property type="match status" value="1"/>
</dbReference>
<dbReference type="Gene3D" id="3.40.50.1000">
    <property type="entry name" value="HAD superfamily/HAD-like"/>
    <property type="match status" value="1"/>
</dbReference>
<comment type="caution">
    <text evidence="1">The sequence shown here is derived from an EMBL/GenBank/DDBJ whole genome shotgun (WGS) entry which is preliminary data.</text>
</comment>